<dbReference type="Pfam" id="PF00076">
    <property type="entry name" value="RRM_1"/>
    <property type="match status" value="1"/>
</dbReference>
<protein>
    <recommendedName>
        <fullName evidence="3">RRM domain-containing protein</fullName>
    </recommendedName>
</protein>
<proteinExistence type="predicted"/>
<evidence type="ECO:0000256" key="2">
    <source>
        <dbReference type="PROSITE-ProRule" id="PRU00176"/>
    </source>
</evidence>
<evidence type="ECO:0000259" key="3">
    <source>
        <dbReference type="PROSITE" id="PS50102"/>
    </source>
</evidence>
<dbReference type="InterPro" id="IPR035979">
    <property type="entry name" value="RBD_domain_sf"/>
</dbReference>
<evidence type="ECO:0000313" key="4">
    <source>
        <dbReference type="Ensembl" id="ENSXETP00000060885"/>
    </source>
</evidence>
<dbReference type="PANTHER" id="PTHR21245">
    <property type="entry name" value="HETEROGENEOUS NUCLEAR RIBONUCLEOPROTEIN"/>
    <property type="match status" value="1"/>
</dbReference>
<dbReference type="GeneTree" id="ENSGT00940000155927"/>
<reference evidence="4" key="2">
    <citation type="submission" date="2020-05" db="UniProtKB">
        <authorList>
            <consortium name="Ensembl"/>
        </authorList>
    </citation>
    <scope>IDENTIFICATION</scope>
</reference>
<evidence type="ECO:0000256" key="1">
    <source>
        <dbReference type="ARBA" id="ARBA00022884"/>
    </source>
</evidence>
<dbReference type="Ensembl" id="ENSXETT00000060456">
    <property type="protein sequence ID" value="ENSXETP00000060885"/>
    <property type="gene ID" value="ENSXETG00000032067"/>
</dbReference>
<reference evidence="4" key="1">
    <citation type="journal article" date="2010" name="Science">
        <title>The genome of the Western clawed frog Xenopus tropicalis.</title>
        <authorList>
            <person name="Hellsten U."/>
            <person name="Harland R.M."/>
            <person name="Gilchrist M.J."/>
            <person name="Hendrix D."/>
            <person name="Jurka J."/>
            <person name="Kapitonov V."/>
            <person name="Ovcharenko I."/>
            <person name="Putnam N.H."/>
            <person name="Shu S."/>
            <person name="Taher L."/>
            <person name="Blitz I.L."/>
            <person name="Blumberg B."/>
            <person name="Dichmann D.S."/>
            <person name="Dubchak I."/>
            <person name="Amaya E."/>
            <person name="Detter J.C."/>
            <person name="Fletcher R."/>
            <person name="Gerhard D.S."/>
            <person name="Goodstein D."/>
            <person name="Graves T."/>
            <person name="Grigoriev I.V."/>
            <person name="Grimwood J."/>
            <person name="Kawashima T."/>
            <person name="Lindquist E."/>
            <person name="Lucas S.M."/>
            <person name="Mead P.E."/>
            <person name="Mitros T."/>
            <person name="Ogino H."/>
            <person name="Ohta Y."/>
            <person name="Poliakov A.V."/>
            <person name="Pollet N."/>
            <person name="Robert J."/>
            <person name="Salamov A."/>
            <person name="Sater A.K."/>
            <person name="Schmutz J."/>
            <person name="Terry A."/>
            <person name="Vize P.D."/>
            <person name="Warren W.C."/>
            <person name="Wells D."/>
            <person name="Wills A."/>
            <person name="Wilson R.K."/>
            <person name="Zimmerman L.B."/>
            <person name="Zorn A.M."/>
            <person name="Grainger R."/>
            <person name="Grammer T."/>
            <person name="Khokha M.K."/>
            <person name="Richardson P.M."/>
            <person name="Rokhsar D.S."/>
        </authorList>
    </citation>
    <scope>NUCLEOTIDE SEQUENCE [LARGE SCALE GENOMIC DNA]</scope>
    <source>
        <strain evidence="4">Nigerian</strain>
    </source>
</reference>
<dbReference type="AlphaFoldDB" id="A0A6I8PNZ9"/>
<dbReference type="SMART" id="SM00360">
    <property type="entry name" value="RRM"/>
    <property type="match status" value="1"/>
</dbReference>
<dbReference type="InterPro" id="IPR000504">
    <property type="entry name" value="RRM_dom"/>
</dbReference>
<feature type="domain" description="RRM" evidence="3">
    <location>
        <begin position="5"/>
        <end position="77"/>
    </location>
</feature>
<dbReference type="InterPro" id="IPR012677">
    <property type="entry name" value="Nucleotide-bd_a/b_plait_sf"/>
</dbReference>
<dbReference type="GO" id="GO:0003723">
    <property type="term" value="F:RNA binding"/>
    <property type="evidence" value="ECO:0007669"/>
    <property type="project" value="UniProtKB-UniRule"/>
</dbReference>
<dbReference type="Gene3D" id="3.30.70.330">
    <property type="match status" value="1"/>
</dbReference>
<accession>A0A6I8PNZ9</accession>
<dbReference type="PROSITE" id="PS50102">
    <property type="entry name" value="RRM"/>
    <property type="match status" value="1"/>
</dbReference>
<dbReference type="FunFam" id="3.30.70.330:FF:000168">
    <property type="entry name" value="RNA binding motif protein 46"/>
    <property type="match status" value="1"/>
</dbReference>
<sequence>MQKVKVLYVRNLMMSTTEETIKAEFNRYKPGVVERVKKRRDYAFVHFFRRDYAIAAMSIMNGRLIDGARIEVTLAKPVNKEAGPVRDLGNWFIRTRRFSSQIPSLIRVASGSWVRSCRCLGAVRCCAADFPGLQ</sequence>
<name>A0A6I8PNZ9_XENTR</name>
<keyword evidence="1 2" id="KW-0694">RNA-binding</keyword>
<dbReference type="InParanoid" id="A0A6I8PNZ9"/>
<organism evidence="4">
    <name type="scientific">Xenopus tropicalis</name>
    <name type="common">Western clawed frog</name>
    <name type="synonym">Silurana tropicalis</name>
    <dbReference type="NCBI Taxonomy" id="8364"/>
    <lineage>
        <taxon>Eukaryota</taxon>
        <taxon>Metazoa</taxon>
        <taxon>Chordata</taxon>
        <taxon>Craniata</taxon>
        <taxon>Vertebrata</taxon>
        <taxon>Euteleostomi</taxon>
        <taxon>Amphibia</taxon>
        <taxon>Batrachia</taxon>
        <taxon>Anura</taxon>
        <taxon>Pipoidea</taxon>
        <taxon>Pipidae</taxon>
        <taxon>Xenopodinae</taxon>
        <taxon>Xenopus</taxon>
        <taxon>Silurana</taxon>
    </lineage>
</organism>
<dbReference type="SUPFAM" id="SSF54928">
    <property type="entry name" value="RNA-binding domain, RBD"/>
    <property type="match status" value="1"/>
</dbReference>